<gene>
    <name evidence="8" type="ORF">BOX15_Mlig000767g5</name>
</gene>
<evidence type="ECO:0008006" key="10">
    <source>
        <dbReference type="Google" id="ProtNLM"/>
    </source>
</evidence>
<keyword evidence="2" id="KW-0963">Cytoplasm</keyword>
<dbReference type="InterPro" id="IPR002558">
    <property type="entry name" value="ILWEQ_dom"/>
</dbReference>
<dbReference type="Pfam" id="PF21896">
    <property type="entry name" value="Talin_IBS2B"/>
    <property type="match status" value="2"/>
</dbReference>
<feature type="domain" description="I/LWEQ" evidence="7">
    <location>
        <begin position="2560"/>
        <end position="2800"/>
    </location>
</feature>
<dbReference type="Gene3D" id="2.30.29.30">
    <property type="entry name" value="Pleckstrin-homology domain (PH domain)/Phosphotyrosine-binding domain (PTB)"/>
    <property type="match status" value="1"/>
</dbReference>
<keyword evidence="9" id="KW-1185">Reference proteome</keyword>
<dbReference type="PANTHER" id="PTHR19981:SF1">
    <property type="entry name" value="RHEA, ISOFORM B"/>
    <property type="match status" value="1"/>
</dbReference>
<evidence type="ECO:0000313" key="8">
    <source>
        <dbReference type="EMBL" id="PAA93269.1"/>
    </source>
</evidence>
<dbReference type="InterPro" id="IPR054060">
    <property type="entry name" value="TLN1-like_RS"/>
</dbReference>
<proteinExistence type="predicted"/>
<comment type="caution">
    <text evidence="8">The sequence shown here is derived from an EMBL/GenBank/DDBJ whole genome shotgun (WGS) entry which is preliminary data.</text>
</comment>
<dbReference type="CDD" id="cd14473">
    <property type="entry name" value="FERM_B-lobe"/>
    <property type="match status" value="1"/>
</dbReference>
<evidence type="ECO:0000256" key="4">
    <source>
        <dbReference type="SAM" id="Coils"/>
    </source>
</evidence>
<keyword evidence="4" id="KW-0175">Coiled coil</keyword>
<dbReference type="PROSITE" id="PS50945">
    <property type="entry name" value="I_LWEQ"/>
    <property type="match status" value="1"/>
</dbReference>
<dbReference type="SUPFAM" id="SSF47220">
    <property type="entry name" value="alpha-catenin/vinculin-like"/>
    <property type="match status" value="2"/>
</dbReference>
<dbReference type="InterPro" id="IPR019749">
    <property type="entry name" value="Band_41_domain"/>
</dbReference>
<feature type="region of interest" description="Disordered" evidence="5">
    <location>
        <begin position="2505"/>
        <end position="2524"/>
    </location>
</feature>
<dbReference type="FunFam" id="1.20.80.10:FF:000007">
    <property type="entry name" value="Talin 2"/>
    <property type="match status" value="1"/>
</dbReference>
<dbReference type="InterPro" id="IPR036723">
    <property type="entry name" value="Alpha-catenin/vinculin-like_sf"/>
</dbReference>
<dbReference type="Pfam" id="PF01608">
    <property type="entry name" value="I_LWEQ"/>
    <property type="match status" value="1"/>
</dbReference>
<dbReference type="Proteomes" id="UP000215902">
    <property type="component" value="Unassembled WGS sequence"/>
</dbReference>
<keyword evidence="3" id="KW-0206">Cytoskeleton</keyword>
<evidence type="ECO:0000313" key="9">
    <source>
        <dbReference type="Proteomes" id="UP000215902"/>
    </source>
</evidence>
<accession>A0A267H6S9</accession>
<dbReference type="PANTHER" id="PTHR19981">
    <property type="entry name" value="TALIN"/>
    <property type="match status" value="1"/>
</dbReference>
<feature type="compositionally biased region" description="Low complexity" evidence="5">
    <location>
        <begin position="2401"/>
        <end position="2413"/>
    </location>
</feature>
<dbReference type="GO" id="GO:0001726">
    <property type="term" value="C:ruffle"/>
    <property type="evidence" value="ECO:0007669"/>
    <property type="project" value="InterPro"/>
</dbReference>
<feature type="compositionally biased region" description="Low complexity" evidence="5">
    <location>
        <begin position="2581"/>
        <end position="2596"/>
    </location>
</feature>
<dbReference type="InterPro" id="IPR035963">
    <property type="entry name" value="FERM_2"/>
</dbReference>
<dbReference type="Pfam" id="PF21865">
    <property type="entry name" value="TLN1-like_RS"/>
    <property type="match status" value="1"/>
</dbReference>
<sequence>KRCRQLCSQINHKLFINQTMAPSSVTLRVRIPRDNFDLTKTVQFRLNQTVIEACVTIREKVTEAQQEASSGGGGGASAAPVNVQQFGLFLPDAYNSEDDRRGLWMDSQKTLESFGVKDGDLVVYKSRIRRLQIRTMDGTRKTMEIDDSLSVRDLMPTICARMGIANHDEYGLIQEMDEQERMATLRSKTGTLSRDDEKMNKLKRKWHTDDEVHWLDPSKTLREQGIQEREVLLLKRRLFYSDQNIDGRDPVQLNLLYVQLKEAILNGSHPVTQEQAVDLAGFQCHVQFGSFDPSKQRSGSLDLREFLPAEYRKVKGIEKKIFAAQKNCQGATEIEAKLKYVNFCRSLETYGINFFLVKEKLTSKNKLVPRLFGVSKHSVYSVDQKTKQILKKWPLTSVKKWAATVHGFTLDFGGYSDRAITAKTPEGESITKLISAYIDLIVKKQKYKDVVDADGEEQQAIIEQCVEQKCVTSIGHVDVPDVSFSSREGSVVMPVSAFAAQSSARPVSHGSLASAEPMNAGVSGVGGGSSVGAPFDISNASSRHDLARVGQVGYRVHELPTAQRALITSVQENVGVIQMARNGLDEPDEYVPIGKDVSSRRYLEQKSELSRANISSNLTSASAATADLLKTTTMDDGDDVYMIVGSAVHTIATNVEHILTDVKAVVSLQEQQQKQFGDAGNQPVLDKDSLLNAARNLADAFSDLLNAAQPLDPNTPDRERMEVGRRKRLLDGIDEISGICEYLIGALQEDCAGDASGAGGSEEVAQFREAMLHLAEDVAHQAAQLIGRAKVLTQRLEEPEQQEALIATATSAGINTQRLVATAKIIAPVAQQPACQAQLLEAAKCVTKSVQQLLATASDVAPQSEEPLVEEIAESVQQVNNAVDSLERHIAAGPLTTTHDSAVREIDQVTAALADSSGDSAAMAKYARKAAVHTAQLVASLKSQAEAQKDEAQQRKLLTAAKDLADATAKMIESAKLLIKDGSTPEACASQPESVGHQSDLRDAADSLRQLINTVGESVIKSRVIKSLQYASQIAIIAATELVNTAQGAAKKSRASNYQLTQDCKTVAEMIPRLILSVRAVRRDPDDTVAQLELIGSCQHFLPPCQDLINSSRIMQPTVSDGALQRSLNSSINQLQNALKELRTAIDSSNNVVRHMDLDCALEQVRRLQHDLSDLERDLRDGPLLPLPGDSLVDATIQLTQSQKAINQESAGAGSACSEGSIDQCGTRAKELSNRLKDVLESMRSLLAFSSGSAGRQPDEEAAILSDTSRVLDAAHDYIDALRKFSLQPSRPANEQNQLTPEAYKHLNSLRSELADALAALSNHVPGSRQVDNVIQLITQRQHQLQMNPANAAGADSGRFLDYAGLPDGAEYSNLQTDFTSAAVNLNQATGDLVHNSSAGNAQNLVHSTVQFGECYDNFVDTGANLVRATEEPVSRQTLAQGLNHVSDKSNHMLLAAKNVCQDPSATQSKLNLQAAARLVTESINNMIAVVTCNEESAEERVCDSVLNRLQSIPPAVQQATRNPASSDGYYPSLSGIIGQTESLAESMSEIARCSVDGNAQGFCQYAQIFGESVYKVAAYHAAQCVYLVGVADPMSVPGRRPVIDADLIKGQLDEVRTACASVRHVESDNKPIYRTAQIIAKAAGAIVSHCKSAKGNSSGSETIGRRVVQLAKDVALETSNLVNTVREMENDFEKLKPHFNDQAAKLCEAIEKLYSLAGGSECAGYSAQVSDSGLRAQEPLIACTDRLTEAAILLIKAARHLSARRNDSRMYESYSSSSKAVSDAVKLLVTVIRDMAPGRKEISEAIDSTRSAQQQLRNLELDGRANLGSHQHGDGSNPCMQQMSTSASYIVNLLPAAEAAALAEPETLAHSVTNMSSYLTALKDACIGSQQCAPPQEQEALFDQTKTVLEAAEAFLEACHQTGGNPEVGSAARDALRESREILEDACRELLDTLAAVVASGGDYSFLTEAIEKDMDRVEAPYGDLAASASLNLVDFQTRIVRICADIRRTHQDLCAAVSAEGVADAGQLHQLAEQYRALVAEARGAMATCRSADTERRMSRALLAIGRDCLDTAQLHSALPSAEHADRLVMQVQPQLAEHLAELLSPLQASHRGTQACINAANTVSGIISDLDTTIMFASAGTLNAFDRSTFTEHSSALAEQQQSYELPIVPVQTYQAAYSIERDSILKTARALVEDTKKLVAGAASNQEDLAKSAQDAVDSITRLTDTVKFGAASLGTEQSDAQVMLINAARDVASALSEMISATKFAYGREPNDPSIGALKDSAKNLVSNVTSLLKTVKTVEDESCRGTRALEAAIDSVNQELKMYEGVELPEDRKVVTPDDLETLKNPIITGTSHVMHAANSSKQSDVMAAANTSRKAVADLLSGVKLACAMYSQPNQQQQHQSASSDQPHGGRFVEGLDEPSYRLYMTARDLCHCYLNLMQMLLEVINSPSKSGRSKMAGLSRQIADALQELNIVIQSMRVGPKLVMYFRPSAPQWIAEYPGQGEDSAENAQEEVDKAVSQVEDVVRRLNDLKLNPGAGDKSASRKSAPPPVPPKPSASLRQAKLPPGQAAQRQMSAPEGASAAAAAAGPSKNGGGSSSPEASSRKQPILDSAMDIADAISKLLQYAQLAQKELALKNAEANADVSAANTPWSQAFVTAAKHVAAAVHHLCETANAVAQGRSTEDRLISASKQVAASTAQLLVESKVRADPHSETTRRLQDAGQSVKRATERLVAEAQSAIDKSEAEDRLQLGDSMVHSVKMLIEARESIYQKQRELDNMRKRYQGAWSEHQSKYPELYEENQ</sequence>
<dbReference type="STRING" id="282301.A0A267H6S9"/>
<dbReference type="SUPFAM" id="SSF50729">
    <property type="entry name" value="PH domain-like"/>
    <property type="match status" value="1"/>
</dbReference>
<dbReference type="CDD" id="cd17090">
    <property type="entry name" value="FERM_F1_TLN"/>
    <property type="match status" value="1"/>
</dbReference>
<evidence type="ECO:0000256" key="3">
    <source>
        <dbReference type="ARBA" id="ARBA00023212"/>
    </source>
</evidence>
<dbReference type="InterPro" id="IPR057346">
    <property type="entry name" value="Talin1/2_VBS2"/>
</dbReference>
<dbReference type="Gene3D" id="1.20.80.10">
    <property type="match status" value="1"/>
</dbReference>
<feature type="coiled-coil region" evidence="4">
    <location>
        <begin position="2732"/>
        <end position="2788"/>
    </location>
</feature>
<dbReference type="Gene3D" id="3.10.20.90">
    <property type="entry name" value="Phosphatidylinositol 3-kinase Catalytic Subunit, Chain A, domain 1"/>
    <property type="match status" value="2"/>
</dbReference>
<dbReference type="GO" id="GO:0051015">
    <property type="term" value="F:actin filament binding"/>
    <property type="evidence" value="ECO:0007669"/>
    <property type="project" value="InterPro"/>
</dbReference>
<protein>
    <recommendedName>
        <fullName evidence="10">FERM domain-containing protein</fullName>
    </recommendedName>
</protein>
<reference evidence="8 9" key="1">
    <citation type="submission" date="2017-06" db="EMBL/GenBank/DDBJ databases">
        <title>A platform for efficient transgenesis in Macrostomum lignano, a flatworm model organism for stem cell research.</title>
        <authorList>
            <person name="Berezikov E."/>
        </authorList>
    </citation>
    <scope>NUCLEOTIDE SEQUENCE [LARGE SCALE GENOMIC DNA]</scope>
    <source>
        <strain evidence="8">DV1</strain>
        <tissue evidence="8">Whole organism</tissue>
    </source>
</reference>
<feature type="region of interest" description="Disordered" evidence="5">
    <location>
        <begin position="2401"/>
        <end position="2420"/>
    </location>
</feature>
<dbReference type="PROSITE" id="PS50057">
    <property type="entry name" value="FERM_3"/>
    <property type="match status" value="1"/>
</dbReference>
<dbReference type="GO" id="GO:0005200">
    <property type="term" value="F:structural constituent of cytoskeleton"/>
    <property type="evidence" value="ECO:0007669"/>
    <property type="project" value="InterPro"/>
</dbReference>
<dbReference type="GO" id="GO:0005178">
    <property type="term" value="F:integrin binding"/>
    <property type="evidence" value="ECO:0007669"/>
    <property type="project" value="TreeGrafter"/>
</dbReference>
<dbReference type="SMART" id="SM01244">
    <property type="entry name" value="IRS"/>
    <property type="match status" value="1"/>
</dbReference>
<dbReference type="SUPFAM" id="SSF47031">
    <property type="entry name" value="Second domain of FERM"/>
    <property type="match status" value="1"/>
</dbReference>
<dbReference type="InterPro" id="IPR054082">
    <property type="entry name" value="Talin_IBS2B"/>
</dbReference>
<dbReference type="GO" id="GO:0005925">
    <property type="term" value="C:focal adhesion"/>
    <property type="evidence" value="ECO:0007669"/>
    <property type="project" value="InterPro"/>
</dbReference>
<name>A0A267H6S9_9PLAT</name>
<comment type="subcellular location">
    <subcellularLocation>
        <location evidence="1">Cytoplasm</location>
        <location evidence="1">Cytoskeleton</location>
    </subcellularLocation>
</comment>
<feature type="domain" description="FERM" evidence="6">
    <location>
        <begin position="129"/>
        <end position="445"/>
    </location>
</feature>
<organism evidence="8 9">
    <name type="scientific">Macrostomum lignano</name>
    <dbReference type="NCBI Taxonomy" id="282301"/>
    <lineage>
        <taxon>Eukaryota</taxon>
        <taxon>Metazoa</taxon>
        <taxon>Spiralia</taxon>
        <taxon>Lophotrochozoa</taxon>
        <taxon>Platyhelminthes</taxon>
        <taxon>Rhabditophora</taxon>
        <taxon>Macrostomorpha</taxon>
        <taxon>Macrostomida</taxon>
        <taxon>Macrostomidae</taxon>
        <taxon>Macrostomum</taxon>
    </lineage>
</organism>
<dbReference type="GO" id="GO:0005737">
    <property type="term" value="C:cytoplasm"/>
    <property type="evidence" value="ECO:0007669"/>
    <property type="project" value="TreeGrafter"/>
</dbReference>
<dbReference type="InterPro" id="IPR049108">
    <property type="entry name" value="Talin_R4"/>
</dbReference>
<dbReference type="GO" id="GO:0098609">
    <property type="term" value="P:cell-cell adhesion"/>
    <property type="evidence" value="ECO:0007669"/>
    <property type="project" value="TreeGrafter"/>
</dbReference>
<dbReference type="InterPro" id="IPR015224">
    <property type="entry name" value="Talin_cent"/>
</dbReference>
<dbReference type="InterPro" id="IPR035964">
    <property type="entry name" value="I/LWEQ_dom_sf"/>
</dbReference>
<dbReference type="SMART" id="SM00307">
    <property type="entry name" value="ILWEQ"/>
    <property type="match status" value="1"/>
</dbReference>
<dbReference type="Gene3D" id="1.20.120.230">
    <property type="entry name" value="Alpha-catenin/vinculin-like"/>
    <property type="match status" value="3"/>
</dbReference>
<dbReference type="EMBL" id="NIVC01000031">
    <property type="protein sequence ID" value="PAA93269.1"/>
    <property type="molecule type" value="Genomic_DNA"/>
</dbReference>
<dbReference type="Gene3D" id="1.20.1420.10">
    <property type="entry name" value="Talin, central domain"/>
    <property type="match status" value="10"/>
</dbReference>
<evidence type="ECO:0000259" key="7">
    <source>
        <dbReference type="PROSITE" id="PS50945"/>
    </source>
</evidence>
<feature type="non-terminal residue" evidence="8">
    <location>
        <position position="1"/>
    </location>
</feature>
<dbReference type="SMART" id="SM00295">
    <property type="entry name" value="B41"/>
    <property type="match status" value="1"/>
</dbReference>
<evidence type="ECO:0000259" key="6">
    <source>
        <dbReference type="PROSITE" id="PS50057"/>
    </source>
</evidence>
<dbReference type="FunFam" id="2.30.29.30:FF:000028">
    <property type="entry name" value="Talin 2"/>
    <property type="match status" value="1"/>
</dbReference>
<feature type="region of interest" description="Disordered" evidence="5">
    <location>
        <begin position="2538"/>
        <end position="2611"/>
    </location>
</feature>
<dbReference type="GO" id="GO:0005856">
    <property type="term" value="C:cytoskeleton"/>
    <property type="evidence" value="ECO:0007669"/>
    <property type="project" value="UniProtKB-SubCell"/>
</dbReference>
<dbReference type="Pfam" id="PF09141">
    <property type="entry name" value="Talin_middle"/>
    <property type="match status" value="1"/>
</dbReference>
<dbReference type="InterPro" id="IPR014352">
    <property type="entry name" value="FERM/acyl-CoA-bd_prot_sf"/>
</dbReference>
<dbReference type="InterPro" id="IPR019748">
    <property type="entry name" value="FERM_central"/>
</dbReference>
<dbReference type="InterPro" id="IPR036476">
    <property type="entry name" value="Talin_cent_sf"/>
</dbReference>
<dbReference type="SUPFAM" id="SSF109880">
    <property type="entry name" value="A middle domain of Talin 1"/>
    <property type="match status" value="1"/>
</dbReference>
<evidence type="ECO:0000256" key="1">
    <source>
        <dbReference type="ARBA" id="ARBA00004245"/>
    </source>
</evidence>
<dbReference type="InterPro" id="IPR011993">
    <property type="entry name" value="PH-like_dom_sf"/>
</dbReference>
<dbReference type="Pfam" id="PF00373">
    <property type="entry name" value="FERM_M"/>
    <property type="match status" value="1"/>
</dbReference>
<dbReference type="OrthoDB" id="10262320at2759"/>
<dbReference type="GO" id="GO:0030036">
    <property type="term" value="P:actin cytoskeleton organization"/>
    <property type="evidence" value="ECO:0007669"/>
    <property type="project" value="TreeGrafter"/>
</dbReference>
<evidence type="ECO:0000256" key="2">
    <source>
        <dbReference type="ARBA" id="ARBA00022490"/>
    </source>
</evidence>
<feature type="coiled-coil region" evidence="4">
    <location>
        <begin position="1125"/>
        <end position="1178"/>
    </location>
</feature>
<evidence type="ECO:0000256" key="5">
    <source>
        <dbReference type="SAM" id="MobiDB-lite"/>
    </source>
</evidence>
<dbReference type="GO" id="GO:0005886">
    <property type="term" value="C:plasma membrane"/>
    <property type="evidence" value="ECO:0007669"/>
    <property type="project" value="TreeGrafter"/>
</dbReference>
<dbReference type="SUPFAM" id="SSF109885">
    <property type="entry name" value="I/LWEQ domain"/>
    <property type="match status" value="5"/>
</dbReference>
<dbReference type="InterPro" id="IPR000299">
    <property type="entry name" value="FERM_domain"/>
</dbReference>
<dbReference type="Gene3D" id="1.20.1410.10">
    <property type="entry name" value="I/LWEQ domain"/>
    <property type="match status" value="1"/>
</dbReference>
<dbReference type="CDD" id="cd10569">
    <property type="entry name" value="FERM_C_Talin"/>
    <property type="match status" value="1"/>
</dbReference>
<dbReference type="Pfam" id="PF25177">
    <property type="entry name" value="Talin_VBS2"/>
    <property type="match status" value="1"/>
</dbReference>
<dbReference type="Pfam" id="PF21692">
    <property type="entry name" value="Talin_R4"/>
    <property type="match status" value="1"/>
</dbReference>